<dbReference type="PRINTS" id="PR00178">
    <property type="entry name" value="FATTYACIDBP"/>
</dbReference>
<sequence>MPADFNGKWILETNGNFEEYLKVLNIDFATRKIAISLSQTKVVTQDGDKFEFKTLSTFRNYELAFTVGVEFDEYTKGLDNRNIKCLVTWEGDKLVCTQKGEKSNRSWKHWIEGDKLYLVGDCIDLHNWIPVKFLNHNLGLYIKEKCAGLVGGFAQQEGLISLEVFTPLLLSYFLMSSLLNNMNAFNLFCRS</sequence>
<comment type="similarity">
    <text evidence="2 7">Belongs to the calycin superfamily. Fatty-acid binding protein (FABP) family.</text>
</comment>
<dbReference type="SUPFAM" id="SSF50814">
    <property type="entry name" value="Lipocalins"/>
    <property type="match status" value="1"/>
</dbReference>
<dbReference type="GO" id="GO:0016918">
    <property type="term" value="F:retinal binding"/>
    <property type="evidence" value="ECO:0007669"/>
    <property type="project" value="UniProtKB-KW"/>
</dbReference>
<evidence type="ECO:0000256" key="5">
    <source>
        <dbReference type="ARBA" id="ARBA00023072"/>
    </source>
</evidence>
<dbReference type="InterPro" id="IPR000463">
    <property type="entry name" value="Fatty_acid-bd"/>
</dbReference>
<dbReference type="GeneTree" id="ENSGT00940000160165"/>
<dbReference type="AlphaFoldDB" id="A0A3Q1F2W0"/>
<evidence type="ECO:0000256" key="7">
    <source>
        <dbReference type="RuleBase" id="RU003696"/>
    </source>
</evidence>
<dbReference type="Gene3D" id="2.40.128.20">
    <property type="match status" value="1"/>
</dbReference>
<dbReference type="GO" id="GO:0019841">
    <property type="term" value="F:retinol binding"/>
    <property type="evidence" value="ECO:0007669"/>
    <property type="project" value="UniProtKB-KW"/>
</dbReference>
<dbReference type="PROSITE" id="PS00214">
    <property type="entry name" value="FABP"/>
    <property type="match status" value="1"/>
</dbReference>
<reference evidence="9" key="1">
    <citation type="submission" date="2025-08" db="UniProtKB">
        <authorList>
            <consortium name="Ensembl"/>
        </authorList>
    </citation>
    <scope>IDENTIFICATION</scope>
</reference>
<dbReference type="FunFam" id="2.40.128.20:FF:000001">
    <property type="entry name" value="Fatty acid-binding protein, adipocyte"/>
    <property type="match status" value="1"/>
</dbReference>
<dbReference type="InterPro" id="IPR000566">
    <property type="entry name" value="Lipocln_cytosolic_FA-bd_dom"/>
</dbReference>
<evidence type="ECO:0000256" key="4">
    <source>
        <dbReference type="ARBA" id="ARBA00022893"/>
    </source>
</evidence>
<evidence type="ECO:0000256" key="3">
    <source>
        <dbReference type="ARBA" id="ARBA00013592"/>
    </source>
</evidence>
<dbReference type="InParanoid" id="A0A3Q1F2W0"/>
<dbReference type="STRING" id="80966.ENSAPOP00000010402"/>
<evidence type="ECO:0000256" key="6">
    <source>
        <dbReference type="ARBA" id="ARBA00030108"/>
    </source>
</evidence>
<feature type="domain" description="Cytosolic fatty-acid binding proteins" evidence="8">
    <location>
        <begin position="7"/>
        <end position="24"/>
    </location>
</feature>
<keyword evidence="10" id="KW-1185">Reference proteome</keyword>
<dbReference type="PANTHER" id="PTHR11955">
    <property type="entry name" value="FATTY ACID BINDING PROTEIN"/>
    <property type="match status" value="1"/>
</dbReference>
<name>A0A3Q1F2W0_9TELE</name>
<dbReference type="Pfam" id="PF00061">
    <property type="entry name" value="Lipocalin"/>
    <property type="match status" value="1"/>
</dbReference>
<dbReference type="InterPro" id="IPR012674">
    <property type="entry name" value="Calycin"/>
</dbReference>
<protein>
    <recommendedName>
        <fullName evidence="3">Cellular retinoic acid-binding protein 1</fullName>
    </recommendedName>
    <alternativeName>
        <fullName evidence="6">Cellular retinoic acid-binding protein I</fullName>
    </alternativeName>
</protein>
<dbReference type="InterPro" id="IPR031259">
    <property type="entry name" value="ILBP"/>
</dbReference>
<evidence type="ECO:0000256" key="2">
    <source>
        <dbReference type="ARBA" id="ARBA00008390"/>
    </source>
</evidence>
<organism evidence="9 10">
    <name type="scientific">Acanthochromis polyacanthus</name>
    <name type="common">spiny chromis</name>
    <dbReference type="NCBI Taxonomy" id="80966"/>
    <lineage>
        <taxon>Eukaryota</taxon>
        <taxon>Metazoa</taxon>
        <taxon>Chordata</taxon>
        <taxon>Craniata</taxon>
        <taxon>Vertebrata</taxon>
        <taxon>Euteleostomi</taxon>
        <taxon>Actinopterygii</taxon>
        <taxon>Neopterygii</taxon>
        <taxon>Teleostei</taxon>
        <taxon>Neoteleostei</taxon>
        <taxon>Acanthomorphata</taxon>
        <taxon>Ovalentaria</taxon>
        <taxon>Pomacentridae</taxon>
        <taxon>Acanthochromis</taxon>
    </lineage>
</organism>
<evidence type="ECO:0000313" key="10">
    <source>
        <dbReference type="Proteomes" id="UP000257200"/>
    </source>
</evidence>
<evidence type="ECO:0000256" key="1">
    <source>
        <dbReference type="ARBA" id="ARBA00003699"/>
    </source>
</evidence>
<reference evidence="9" key="2">
    <citation type="submission" date="2025-09" db="UniProtKB">
        <authorList>
            <consortium name="Ensembl"/>
        </authorList>
    </citation>
    <scope>IDENTIFICATION</scope>
</reference>
<keyword evidence="5" id="KW-0683">Retinol-binding</keyword>
<dbReference type="Proteomes" id="UP000257200">
    <property type="component" value="Unplaced"/>
</dbReference>
<keyword evidence="4" id="KW-0845">Vitamin A</keyword>
<keyword evidence="7" id="KW-0813">Transport</keyword>
<comment type="function">
    <text evidence="1">Cytosolic CRABPs may regulate the access of retinoic acid to the nuclear retinoic acid receptors.</text>
</comment>
<accession>A0A3Q1F2W0</accession>
<evidence type="ECO:0000313" key="9">
    <source>
        <dbReference type="Ensembl" id="ENSAPOP00000010402.1"/>
    </source>
</evidence>
<proteinExistence type="inferred from homology"/>
<evidence type="ECO:0000259" key="8">
    <source>
        <dbReference type="PROSITE" id="PS00214"/>
    </source>
</evidence>
<dbReference type="Ensembl" id="ENSAPOT00000018596.1">
    <property type="protein sequence ID" value="ENSAPOP00000010402.1"/>
    <property type="gene ID" value="ENSAPOG00000012843.1"/>
</dbReference>